<dbReference type="Proteomes" id="UP000233256">
    <property type="component" value="Unassembled WGS sequence"/>
</dbReference>
<dbReference type="AlphaFoldDB" id="A0A2N1PMH6"/>
<feature type="domain" description="HTH arsR-type" evidence="4">
    <location>
        <begin position="4"/>
        <end position="101"/>
    </location>
</feature>
<reference evidence="5 6" key="1">
    <citation type="journal article" date="2017" name="ISME J.">
        <title>Potential for microbial H2 and metal transformations associated with novel bacteria and archaea in deep terrestrial subsurface sediments.</title>
        <authorList>
            <person name="Hernsdorf A.W."/>
            <person name="Amano Y."/>
            <person name="Miyakawa K."/>
            <person name="Ise K."/>
            <person name="Suzuki Y."/>
            <person name="Anantharaman K."/>
            <person name="Probst A."/>
            <person name="Burstein D."/>
            <person name="Thomas B.C."/>
            <person name="Banfield J.F."/>
        </authorList>
    </citation>
    <scope>NUCLEOTIDE SEQUENCE [LARGE SCALE GENOMIC DNA]</scope>
    <source>
        <strain evidence="5">HGW-Wallbacteria-1</strain>
    </source>
</reference>
<dbReference type="InterPro" id="IPR011991">
    <property type="entry name" value="ArsR-like_HTH"/>
</dbReference>
<dbReference type="PANTHER" id="PTHR43132:SF2">
    <property type="entry name" value="ARSENICAL RESISTANCE OPERON REPRESSOR ARSR-RELATED"/>
    <property type="match status" value="1"/>
</dbReference>
<name>A0A2N1PMH6_9BACT</name>
<dbReference type="InterPro" id="IPR036390">
    <property type="entry name" value="WH_DNA-bd_sf"/>
</dbReference>
<dbReference type="GO" id="GO:0003677">
    <property type="term" value="F:DNA binding"/>
    <property type="evidence" value="ECO:0007669"/>
    <property type="project" value="UniProtKB-KW"/>
</dbReference>
<keyword evidence="3" id="KW-0804">Transcription</keyword>
<proteinExistence type="predicted"/>
<organism evidence="5 6">
    <name type="scientific">Candidatus Wallbacteria bacterium HGW-Wallbacteria-1</name>
    <dbReference type="NCBI Taxonomy" id="2013854"/>
    <lineage>
        <taxon>Bacteria</taxon>
        <taxon>Candidatus Walliibacteriota</taxon>
    </lineage>
</organism>
<dbReference type="CDD" id="cd00090">
    <property type="entry name" value="HTH_ARSR"/>
    <property type="match status" value="1"/>
</dbReference>
<dbReference type="SMART" id="SM00418">
    <property type="entry name" value="HTH_ARSR"/>
    <property type="match status" value="1"/>
</dbReference>
<dbReference type="SUPFAM" id="SSF46785">
    <property type="entry name" value="Winged helix' DNA-binding domain"/>
    <property type="match status" value="1"/>
</dbReference>
<dbReference type="EMBL" id="PGXC01000016">
    <property type="protein sequence ID" value="PKK89527.1"/>
    <property type="molecule type" value="Genomic_DNA"/>
</dbReference>
<dbReference type="PROSITE" id="PS50987">
    <property type="entry name" value="HTH_ARSR_2"/>
    <property type="match status" value="1"/>
</dbReference>
<dbReference type="GO" id="GO:0003700">
    <property type="term" value="F:DNA-binding transcription factor activity"/>
    <property type="evidence" value="ECO:0007669"/>
    <property type="project" value="InterPro"/>
</dbReference>
<dbReference type="PANTHER" id="PTHR43132">
    <property type="entry name" value="ARSENICAL RESISTANCE OPERON REPRESSOR ARSR-RELATED"/>
    <property type="match status" value="1"/>
</dbReference>
<dbReference type="Gene3D" id="1.10.10.10">
    <property type="entry name" value="Winged helix-like DNA-binding domain superfamily/Winged helix DNA-binding domain"/>
    <property type="match status" value="1"/>
</dbReference>
<evidence type="ECO:0000256" key="1">
    <source>
        <dbReference type="ARBA" id="ARBA00023015"/>
    </source>
</evidence>
<dbReference type="NCBIfam" id="NF033788">
    <property type="entry name" value="HTH_metalloreg"/>
    <property type="match status" value="1"/>
</dbReference>
<evidence type="ECO:0000256" key="2">
    <source>
        <dbReference type="ARBA" id="ARBA00023125"/>
    </source>
</evidence>
<evidence type="ECO:0000259" key="4">
    <source>
        <dbReference type="PROSITE" id="PS50987"/>
    </source>
</evidence>
<evidence type="ECO:0000313" key="5">
    <source>
        <dbReference type="EMBL" id="PKK89527.1"/>
    </source>
</evidence>
<dbReference type="InterPro" id="IPR001845">
    <property type="entry name" value="HTH_ArsR_DNA-bd_dom"/>
</dbReference>
<dbReference type="InterPro" id="IPR051011">
    <property type="entry name" value="Metal_resp_trans_reg"/>
</dbReference>
<keyword evidence="2" id="KW-0238">DNA-binding</keyword>
<accession>A0A2N1PMH6</accession>
<gene>
    <name evidence="5" type="ORF">CVV64_14050</name>
</gene>
<sequence>MKPEERGIYEAKAAILKAIAHPTRLWIVEQLGVGERCVCEFVDEIEADFSTVSKHLTILRQAGIIESEKRGKQVFYSLRVPCVLNFVNCFEAVIKSRVEEQRALIES</sequence>
<dbReference type="Pfam" id="PF01022">
    <property type="entry name" value="HTH_5"/>
    <property type="match status" value="1"/>
</dbReference>
<evidence type="ECO:0000313" key="6">
    <source>
        <dbReference type="Proteomes" id="UP000233256"/>
    </source>
</evidence>
<evidence type="ECO:0000256" key="3">
    <source>
        <dbReference type="ARBA" id="ARBA00023163"/>
    </source>
</evidence>
<keyword evidence="1" id="KW-0805">Transcription regulation</keyword>
<protein>
    <submittedName>
        <fullName evidence="5">Transcriptional regulator</fullName>
    </submittedName>
</protein>
<dbReference type="InterPro" id="IPR036388">
    <property type="entry name" value="WH-like_DNA-bd_sf"/>
</dbReference>
<comment type="caution">
    <text evidence="5">The sequence shown here is derived from an EMBL/GenBank/DDBJ whole genome shotgun (WGS) entry which is preliminary data.</text>
</comment>
<dbReference type="PRINTS" id="PR00778">
    <property type="entry name" value="HTHARSR"/>
</dbReference>